<sequence>MLDQIRTEQSRNRIIVTVIGQDRVGIIARVSTILADNHINILDISQTILQEFFAMVLIADMEKSAIELSALKEKLSQLGQELGVKIEAQHEDVFRYMHRI</sequence>
<evidence type="ECO:0000313" key="3">
    <source>
        <dbReference type="EMBL" id="SHE34601.1"/>
    </source>
</evidence>
<dbReference type="PANTHER" id="PTHR34875">
    <property type="entry name" value="UPF0237 PROTEIN MJ1558"/>
    <property type="match status" value="1"/>
</dbReference>
<dbReference type="RefSeq" id="WP_073234308.1">
    <property type="nucleotide sequence ID" value="NZ_FQUY01000001.1"/>
</dbReference>
<dbReference type="PANTHER" id="PTHR34875:SF6">
    <property type="entry name" value="UPF0237 PROTEIN MJ1558"/>
    <property type="match status" value="1"/>
</dbReference>
<feature type="domain" description="ACT" evidence="2">
    <location>
        <begin position="15"/>
        <end position="89"/>
    </location>
</feature>
<reference evidence="4" key="1">
    <citation type="submission" date="2016-11" db="EMBL/GenBank/DDBJ databases">
        <authorList>
            <person name="Varghese N."/>
            <person name="Submissions S."/>
        </authorList>
    </citation>
    <scope>NUCLEOTIDE SEQUENCE [LARGE SCALE GENOMIC DNA]</scope>
    <source>
        <strain evidence="4">DSM 12395</strain>
    </source>
</reference>
<dbReference type="InterPro" id="IPR050990">
    <property type="entry name" value="UPF0237/GcvR_regulator"/>
</dbReference>
<dbReference type="CDD" id="cd04872">
    <property type="entry name" value="ACT_1ZPV"/>
    <property type="match status" value="1"/>
</dbReference>
<dbReference type="EMBL" id="FQUY01000001">
    <property type="protein sequence ID" value="SHE34601.1"/>
    <property type="molecule type" value="Genomic_DNA"/>
</dbReference>
<protein>
    <recommendedName>
        <fullName evidence="1">UPF0237 protein SAMN02745133_00206</fullName>
    </recommendedName>
</protein>
<dbReference type="Gene3D" id="3.30.70.260">
    <property type="match status" value="1"/>
</dbReference>
<gene>
    <name evidence="3" type="ORF">SAMN02745133_00206</name>
</gene>
<keyword evidence="4" id="KW-1185">Reference proteome</keyword>
<organism evidence="3 4">
    <name type="scientific">Desulforamulus putei DSM 12395</name>
    <dbReference type="NCBI Taxonomy" id="1121429"/>
    <lineage>
        <taxon>Bacteria</taxon>
        <taxon>Bacillati</taxon>
        <taxon>Bacillota</taxon>
        <taxon>Clostridia</taxon>
        <taxon>Eubacteriales</taxon>
        <taxon>Peptococcaceae</taxon>
        <taxon>Desulforamulus</taxon>
    </lineage>
</organism>
<dbReference type="InterPro" id="IPR022986">
    <property type="entry name" value="UPF0237_ACT"/>
</dbReference>
<evidence type="ECO:0000259" key="2">
    <source>
        <dbReference type="PROSITE" id="PS51671"/>
    </source>
</evidence>
<proteinExistence type="inferred from homology"/>
<accession>A0A1M4SQY4</accession>
<dbReference type="HAMAP" id="MF_01054">
    <property type="entry name" value="UPF0237"/>
    <property type="match status" value="1"/>
</dbReference>
<dbReference type="OrthoDB" id="9803078at2"/>
<dbReference type="InterPro" id="IPR045865">
    <property type="entry name" value="ACT-like_dom_sf"/>
</dbReference>
<dbReference type="NCBIfam" id="NF001220">
    <property type="entry name" value="PRK00194.1"/>
    <property type="match status" value="1"/>
</dbReference>
<dbReference type="AlphaFoldDB" id="A0A1M4SQY4"/>
<name>A0A1M4SQY4_9FIRM</name>
<dbReference type="STRING" id="1121429.SAMN02745133_00206"/>
<dbReference type="Proteomes" id="UP000184148">
    <property type="component" value="Unassembled WGS sequence"/>
</dbReference>
<dbReference type="InterPro" id="IPR002912">
    <property type="entry name" value="ACT_dom"/>
</dbReference>
<dbReference type="Pfam" id="PF13740">
    <property type="entry name" value="ACT_6"/>
    <property type="match status" value="1"/>
</dbReference>
<evidence type="ECO:0000256" key="1">
    <source>
        <dbReference type="HAMAP-Rule" id="MF_01054"/>
    </source>
</evidence>
<dbReference type="PROSITE" id="PS51671">
    <property type="entry name" value="ACT"/>
    <property type="match status" value="1"/>
</dbReference>
<comment type="similarity">
    <text evidence="1">Belongs to the UPF0237 family.</text>
</comment>
<dbReference type="SUPFAM" id="SSF55021">
    <property type="entry name" value="ACT-like"/>
    <property type="match status" value="1"/>
</dbReference>
<evidence type="ECO:0000313" key="4">
    <source>
        <dbReference type="Proteomes" id="UP000184148"/>
    </source>
</evidence>